<feature type="compositionally biased region" description="Pro residues" evidence="1">
    <location>
        <begin position="236"/>
        <end position="246"/>
    </location>
</feature>
<dbReference type="EMBL" id="VIWZ01000001">
    <property type="protein sequence ID" value="TWG18940.1"/>
    <property type="molecule type" value="Genomic_DNA"/>
</dbReference>
<feature type="transmembrane region" description="Helical" evidence="2">
    <location>
        <begin position="183"/>
        <end position="204"/>
    </location>
</feature>
<comment type="caution">
    <text evidence="3">The sequence shown here is derived from an EMBL/GenBank/DDBJ whole genome shotgun (WGS) entry which is preliminary data.</text>
</comment>
<name>A0A561W4Z2_9ACTN</name>
<evidence type="ECO:0000256" key="1">
    <source>
        <dbReference type="SAM" id="MobiDB-lite"/>
    </source>
</evidence>
<keyword evidence="2" id="KW-0812">Transmembrane</keyword>
<gene>
    <name evidence="3" type="ORF">FHU34_114314</name>
</gene>
<evidence type="ECO:0000313" key="4">
    <source>
        <dbReference type="Proteomes" id="UP000317685"/>
    </source>
</evidence>
<feature type="region of interest" description="Disordered" evidence="1">
    <location>
        <begin position="236"/>
        <end position="276"/>
    </location>
</feature>
<dbReference type="AlphaFoldDB" id="A0A561W4Z2"/>
<evidence type="ECO:0000313" key="3">
    <source>
        <dbReference type="EMBL" id="TWG18940.1"/>
    </source>
</evidence>
<dbReference type="Proteomes" id="UP000317685">
    <property type="component" value="Unassembled WGS sequence"/>
</dbReference>
<feature type="transmembrane region" description="Helical" evidence="2">
    <location>
        <begin position="54"/>
        <end position="76"/>
    </location>
</feature>
<reference evidence="3 4" key="1">
    <citation type="submission" date="2019-06" db="EMBL/GenBank/DDBJ databases">
        <title>Sequencing the genomes of 1000 actinobacteria strains.</title>
        <authorList>
            <person name="Klenk H.-P."/>
        </authorList>
    </citation>
    <scope>NUCLEOTIDE SEQUENCE [LARGE SCALE GENOMIC DNA]</scope>
    <source>
        <strain evidence="3 4">DSM 45885</strain>
    </source>
</reference>
<keyword evidence="4" id="KW-1185">Reference proteome</keyword>
<keyword evidence="2" id="KW-0472">Membrane</keyword>
<proteinExistence type="predicted"/>
<protein>
    <submittedName>
        <fullName evidence="3">Uncharacterized protein</fullName>
    </submittedName>
</protein>
<accession>A0A561W4Z2</accession>
<evidence type="ECO:0000256" key="2">
    <source>
        <dbReference type="SAM" id="Phobius"/>
    </source>
</evidence>
<feature type="transmembrane region" description="Helical" evidence="2">
    <location>
        <begin position="154"/>
        <end position="171"/>
    </location>
</feature>
<sequence>MITARSSPSLYPPVAVGWHDDPMATEPGGPPTDIASYTVAPPDPYGAYQAADGLGGIAAPLLAAAAVTLLGLVLQIENALRWPSLSLLLFGAAVIVLLRAVQSHARARGYSVTPSEALAWYPDAADPQRRRVVQWELRRHQAAWRFWIGRARRHYNLGVLFLLIGAAVLLVPADPKDLTGTRWAAIAVLGWGFVAETTAILIAWRRPGWWARWWAADADRHRPVRWLNRVVRWVAPPDPPVPPQDPDLPEHPRPGPAAPPGDGRAVDGNQTPQPAG</sequence>
<feature type="transmembrane region" description="Helical" evidence="2">
    <location>
        <begin position="82"/>
        <end position="101"/>
    </location>
</feature>
<organism evidence="3 4">
    <name type="scientific">Micromonospora taraxaci</name>
    <dbReference type="NCBI Taxonomy" id="1316803"/>
    <lineage>
        <taxon>Bacteria</taxon>
        <taxon>Bacillati</taxon>
        <taxon>Actinomycetota</taxon>
        <taxon>Actinomycetes</taxon>
        <taxon>Micromonosporales</taxon>
        <taxon>Micromonosporaceae</taxon>
        <taxon>Micromonospora</taxon>
    </lineage>
</organism>
<keyword evidence="2" id="KW-1133">Transmembrane helix</keyword>